<dbReference type="RefSeq" id="WP_249769380.1">
    <property type="nucleotide sequence ID" value="NZ_CP097332.1"/>
</dbReference>
<sequence length="147" mass="14968">MYPEYQPVYPNMGPVGMPVAPQPRGRGLAIAGLIVSIVALIGVLVIGVVVLATVPSRASSSGQGALVPLTGQLNAVPSGALSASALATAVRDRIAQDGGSVSRMDCPPTPKVAQNVVSVCHGSISGDDYAVLVFFEDAQGRFTLEPV</sequence>
<evidence type="ECO:0000313" key="2">
    <source>
        <dbReference type="EMBL" id="UQX86968.1"/>
    </source>
</evidence>
<accession>A0ABY4QUJ6</accession>
<protein>
    <recommendedName>
        <fullName evidence="4">DUF4333 domain-containing protein</fullName>
    </recommendedName>
</protein>
<keyword evidence="1" id="KW-0472">Membrane</keyword>
<keyword evidence="3" id="KW-1185">Reference proteome</keyword>
<dbReference type="Proteomes" id="UP001056336">
    <property type="component" value="Chromosome"/>
</dbReference>
<feature type="transmembrane region" description="Helical" evidence="1">
    <location>
        <begin position="28"/>
        <end position="54"/>
    </location>
</feature>
<organism evidence="2 3">
    <name type="scientific">Jatrophihabitans telluris</name>
    <dbReference type="NCBI Taxonomy" id="2038343"/>
    <lineage>
        <taxon>Bacteria</taxon>
        <taxon>Bacillati</taxon>
        <taxon>Actinomycetota</taxon>
        <taxon>Actinomycetes</taxon>
        <taxon>Jatrophihabitantales</taxon>
        <taxon>Jatrophihabitantaceae</taxon>
        <taxon>Jatrophihabitans</taxon>
    </lineage>
</organism>
<proteinExistence type="predicted"/>
<evidence type="ECO:0000256" key="1">
    <source>
        <dbReference type="SAM" id="Phobius"/>
    </source>
</evidence>
<dbReference type="EMBL" id="CP097332">
    <property type="protein sequence ID" value="UQX86968.1"/>
    <property type="molecule type" value="Genomic_DNA"/>
</dbReference>
<keyword evidence="1" id="KW-1133">Transmembrane helix</keyword>
<keyword evidence="1" id="KW-0812">Transmembrane</keyword>
<gene>
    <name evidence="2" type="ORF">M6D93_11690</name>
</gene>
<evidence type="ECO:0008006" key="4">
    <source>
        <dbReference type="Google" id="ProtNLM"/>
    </source>
</evidence>
<name>A0ABY4QUJ6_9ACTN</name>
<reference evidence="2" key="2">
    <citation type="submission" date="2022-05" db="EMBL/GenBank/DDBJ databases">
        <authorList>
            <person name="Kim J.-S."/>
            <person name="Lee K."/>
            <person name="Suh M."/>
            <person name="Eom M."/>
            <person name="Kim J.-S."/>
            <person name="Kim D.-S."/>
            <person name="Ko S.-H."/>
            <person name="Shin Y."/>
            <person name="Lee J.-S."/>
        </authorList>
    </citation>
    <scope>NUCLEOTIDE SEQUENCE</scope>
    <source>
        <strain evidence="2">N237</strain>
    </source>
</reference>
<reference evidence="2" key="1">
    <citation type="journal article" date="2018" name="Int. J. Syst. Evol. Microbiol.">
        <title>Jatrophihabitans telluris sp. nov., isolated from sediment soil of lava forest wetlands and the emended description of the genus Jatrophihabitans.</title>
        <authorList>
            <person name="Lee K.C."/>
            <person name="Suh M.K."/>
            <person name="Eom M.K."/>
            <person name="Kim K.K."/>
            <person name="Kim J.S."/>
            <person name="Kim D.S."/>
            <person name="Ko S.H."/>
            <person name="Shin Y.K."/>
            <person name="Lee J.S."/>
        </authorList>
    </citation>
    <scope>NUCLEOTIDE SEQUENCE</scope>
    <source>
        <strain evidence="2">N237</strain>
    </source>
</reference>
<evidence type="ECO:0000313" key="3">
    <source>
        <dbReference type="Proteomes" id="UP001056336"/>
    </source>
</evidence>